<feature type="region of interest" description="Disordered" evidence="7">
    <location>
        <begin position="252"/>
        <end position="308"/>
    </location>
</feature>
<evidence type="ECO:0000256" key="1">
    <source>
        <dbReference type="ARBA" id="ARBA00004141"/>
    </source>
</evidence>
<keyword evidence="5 6" id="KW-0472">Membrane</keyword>
<feature type="compositionally biased region" description="Basic and acidic residues" evidence="7">
    <location>
        <begin position="27"/>
        <end position="43"/>
    </location>
</feature>
<reference evidence="9 10" key="1">
    <citation type="submission" date="2015-05" db="EMBL/GenBank/DDBJ databases">
        <title>Distinctive expansion of gene families associated with plant cell wall degradation and secondary metabolism in the genomes of grapevine trunk pathogens.</title>
        <authorList>
            <person name="Lawrence D.P."/>
            <person name="Travadon R."/>
            <person name="Rolshausen P.E."/>
            <person name="Baumgartner K."/>
        </authorList>
    </citation>
    <scope>NUCLEOTIDE SEQUENCE [LARGE SCALE GENOMIC DNA]</scope>
    <source>
        <strain evidence="9">DA912</strain>
    </source>
</reference>
<reference evidence="9 10" key="2">
    <citation type="submission" date="2015-05" db="EMBL/GenBank/DDBJ databases">
        <authorList>
            <person name="Morales-Cruz A."/>
            <person name="Amrine K.C."/>
            <person name="Cantu D."/>
        </authorList>
    </citation>
    <scope>NUCLEOTIDE SEQUENCE [LARGE SCALE GENOMIC DNA]</scope>
    <source>
        <strain evidence="9">DA912</strain>
    </source>
</reference>
<dbReference type="SUPFAM" id="SSF48317">
    <property type="entry name" value="Acid phosphatase/Vanadium-dependent haloperoxidase"/>
    <property type="match status" value="1"/>
</dbReference>
<dbReference type="UniPathway" id="UPA00378"/>
<feature type="transmembrane region" description="Helical" evidence="6">
    <location>
        <begin position="473"/>
        <end position="495"/>
    </location>
</feature>
<dbReference type="AlphaFoldDB" id="A0A0G2FND0"/>
<dbReference type="Gene3D" id="1.20.144.10">
    <property type="entry name" value="Phosphatidic acid phosphatase type 2/haloperoxidase"/>
    <property type="match status" value="1"/>
</dbReference>
<comment type="similarity">
    <text evidence="6">Belongs to the dolichyldiphosphatase family.</text>
</comment>
<feature type="compositionally biased region" description="Basic residues" evidence="7">
    <location>
        <begin position="205"/>
        <end position="220"/>
    </location>
</feature>
<gene>
    <name evidence="9" type="ORF">UCDDA912_g04465</name>
</gene>
<feature type="compositionally biased region" description="Gly residues" evidence="7">
    <location>
        <begin position="426"/>
        <end position="440"/>
    </location>
</feature>
<proteinExistence type="inferred from homology"/>
<comment type="catalytic activity">
    <reaction evidence="6">
        <text>a di-trans,poly-cis-dolichyl diphosphate + H2O = a di-trans,poly-cis-dolichyl phosphate + phosphate + H(+)</text>
        <dbReference type="Rhea" id="RHEA:14385"/>
        <dbReference type="Rhea" id="RHEA-COMP:19498"/>
        <dbReference type="Rhea" id="RHEA-COMP:19506"/>
        <dbReference type="ChEBI" id="CHEBI:15377"/>
        <dbReference type="ChEBI" id="CHEBI:15378"/>
        <dbReference type="ChEBI" id="CHEBI:43474"/>
        <dbReference type="ChEBI" id="CHEBI:57497"/>
        <dbReference type="ChEBI" id="CHEBI:57683"/>
        <dbReference type="EC" id="3.6.1.43"/>
    </reaction>
</comment>
<feature type="region of interest" description="Disordered" evidence="7">
    <location>
        <begin position="559"/>
        <end position="589"/>
    </location>
</feature>
<feature type="compositionally biased region" description="Low complexity" evidence="7">
    <location>
        <begin position="276"/>
        <end position="289"/>
    </location>
</feature>
<dbReference type="STRING" id="1214573.A0A0G2FND0"/>
<dbReference type="Proteomes" id="UP000034680">
    <property type="component" value="Unassembled WGS sequence"/>
</dbReference>
<feature type="compositionally biased region" description="Low complexity" evidence="7">
    <location>
        <begin position="573"/>
        <end position="583"/>
    </location>
</feature>
<keyword evidence="2 6" id="KW-0812">Transmembrane</keyword>
<evidence type="ECO:0000313" key="10">
    <source>
        <dbReference type="Proteomes" id="UP000034680"/>
    </source>
</evidence>
<comment type="caution">
    <text evidence="9">The sequence shown here is derived from an EMBL/GenBank/DDBJ whole genome shotgun (WGS) entry which is preliminary data.</text>
</comment>
<evidence type="ECO:0000256" key="3">
    <source>
        <dbReference type="ARBA" id="ARBA00022801"/>
    </source>
</evidence>
<dbReference type="PANTHER" id="PTHR11247">
    <property type="entry name" value="PALMITOYL-PROTEIN THIOESTERASE/DOLICHYLDIPHOSPHATASE 1"/>
    <property type="match status" value="1"/>
</dbReference>
<dbReference type="Pfam" id="PF09428">
    <property type="entry name" value="DUF2011"/>
    <property type="match status" value="1"/>
</dbReference>
<feature type="transmembrane region" description="Helical" evidence="6">
    <location>
        <begin position="501"/>
        <end position="518"/>
    </location>
</feature>
<comment type="pathway">
    <text evidence="6">Protein modification; protein glycosylation.</text>
</comment>
<dbReference type="InterPro" id="IPR036938">
    <property type="entry name" value="PAP2/HPO_sf"/>
</dbReference>
<evidence type="ECO:0000256" key="4">
    <source>
        <dbReference type="ARBA" id="ARBA00022989"/>
    </source>
</evidence>
<feature type="region of interest" description="Disordered" evidence="7">
    <location>
        <begin position="179"/>
        <end position="232"/>
    </location>
</feature>
<dbReference type="EMBL" id="LCUC01000154">
    <property type="protein sequence ID" value="KKY35556.1"/>
    <property type="molecule type" value="Genomic_DNA"/>
</dbReference>
<dbReference type="InterPro" id="IPR000326">
    <property type="entry name" value="PAP2/HPO"/>
</dbReference>
<dbReference type="InterPro" id="IPR018555">
    <property type="entry name" value="C630.06c-like"/>
</dbReference>
<comment type="function">
    <text evidence="6">Required for efficient N-glycosylation. Necessary for maintaining optimal levels of dolichol-linked oligosaccharides. Hydrolyzes dolichyl pyrophosphate at a very high rate and dolichyl monophosphate at a much lower rate. Does not act on phosphatidate.</text>
</comment>
<feature type="region of interest" description="Disordered" evidence="7">
    <location>
        <begin position="421"/>
        <end position="447"/>
    </location>
</feature>
<feature type="region of interest" description="Disordered" evidence="7">
    <location>
        <begin position="1"/>
        <end position="86"/>
    </location>
</feature>
<evidence type="ECO:0000256" key="2">
    <source>
        <dbReference type="ARBA" id="ARBA00022692"/>
    </source>
</evidence>
<feature type="compositionally biased region" description="Basic and acidic residues" evidence="7">
    <location>
        <begin position="69"/>
        <end position="85"/>
    </location>
</feature>
<feature type="domain" description="Phosphatidic acid phosphatase type 2/haloperoxidase" evidence="8">
    <location>
        <begin position="352"/>
        <end position="520"/>
    </location>
</feature>
<protein>
    <recommendedName>
        <fullName evidence="6">Dolichyldiphosphatase</fullName>
        <ecNumber evidence="6">3.6.1.43</ecNumber>
    </recommendedName>
</protein>
<organism evidence="9 10">
    <name type="scientific">Diaporthe ampelina</name>
    <dbReference type="NCBI Taxonomy" id="1214573"/>
    <lineage>
        <taxon>Eukaryota</taxon>
        <taxon>Fungi</taxon>
        <taxon>Dikarya</taxon>
        <taxon>Ascomycota</taxon>
        <taxon>Pezizomycotina</taxon>
        <taxon>Sordariomycetes</taxon>
        <taxon>Sordariomycetidae</taxon>
        <taxon>Diaporthales</taxon>
        <taxon>Diaporthaceae</taxon>
        <taxon>Diaporthe</taxon>
    </lineage>
</organism>
<evidence type="ECO:0000256" key="5">
    <source>
        <dbReference type="ARBA" id="ARBA00023136"/>
    </source>
</evidence>
<dbReference type="EC" id="3.6.1.43" evidence="6"/>
<dbReference type="GO" id="GO:0006487">
    <property type="term" value="P:protein N-linked glycosylation"/>
    <property type="evidence" value="ECO:0007669"/>
    <property type="project" value="UniProtKB-UniRule"/>
</dbReference>
<comment type="subcellular location">
    <subcellularLocation>
        <location evidence="6">Endoplasmic reticulum membrane</location>
        <topology evidence="6">Multi-pass membrane protein</topology>
    </subcellularLocation>
    <subcellularLocation>
        <location evidence="1">Membrane</location>
        <topology evidence="1">Multi-pass membrane protein</topology>
    </subcellularLocation>
</comment>
<feature type="transmembrane region" description="Helical" evidence="6">
    <location>
        <begin position="315"/>
        <end position="338"/>
    </location>
</feature>
<keyword evidence="4 6" id="KW-1133">Transmembrane helix</keyword>
<dbReference type="GO" id="GO:0008610">
    <property type="term" value="P:lipid biosynthetic process"/>
    <property type="evidence" value="ECO:0007669"/>
    <property type="project" value="TreeGrafter"/>
</dbReference>
<keyword evidence="6" id="KW-0256">Endoplasmic reticulum</keyword>
<dbReference type="CDD" id="cd03382">
    <property type="entry name" value="PAP2_dolichyldiphosphatase"/>
    <property type="match status" value="1"/>
</dbReference>
<dbReference type="GO" id="GO:0047874">
    <property type="term" value="F:dolichyldiphosphatase activity"/>
    <property type="evidence" value="ECO:0007669"/>
    <property type="project" value="UniProtKB-UniRule"/>
</dbReference>
<evidence type="ECO:0000256" key="7">
    <source>
        <dbReference type="SAM" id="MobiDB-lite"/>
    </source>
</evidence>
<keyword evidence="10" id="KW-1185">Reference proteome</keyword>
<feature type="compositionally biased region" description="Basic and acidic residues" evidence="7">
    <location>
        <begin position="221"/>
        <end position="232"/>
    </location>
</feature>
<feature type="compositionally biased region" description="Basic residues" evidence="7">
    <location>
        <begin position="252"/>
        <end position="266"/>
    </location>
</feature>
<name>A0A0G2FND0_9PEZI</name>
<evidence type="ECO:0000313" key="9">
    <source>
        <dbReference type="EMBL" id="KKY35556.1"/>
    </source>
</evidence>
<dbReference type="OrthoDB" id="302705at2759"/>
<dbReference type="PANTHER" id="PTHR11247:SF1">
    <property type="entry name" value="DOLICHYLDIPHOSPHATASE 1"/>
    <property type="match status" value="1"/>
</dbReference>
<feature type="transmembrane region" description="Helical" evidence="6">
    <location>
        <begin position="386"/>
        <end position="404"/>
    </location>
</feature>
<dbReference type="Pfam" id="PF01569">
    <property type="entry name" value="PAP2"/>
    <property type="match status" value="1"/>
</dbReference>
<dbReference type="GO" id="GO:0005789">
    <property type="term" value="C:endoplasmic reticulum membrane"/>
    <property type="evidence" value="ECO:0007669"/>
    <property type="project" value="UniProtKB-SubCell"/>
</dbReference>
<accession>A0A0G2FND0</accession>
<sequence length="589" mass="63586">MFEIPNAKRVRRDDLYGSSSDGGGGDQSEHGVEDAEERAKLNERLSSLLGLDLSVPEPEPAPEQGPDAADAHEHEGAEDLEGTHEEEFEFRLFSASAGASAPAKVVLSASDDEDACKGDGAFLQPVRPESYYLAGEATPQQQEGYRAAAVTAEDIAAGASKRAWGLERPWRVVKISLASRKPPSRTAGRVTGVTTASEDLEDGPKRKRPGKKRRIAVRIKARAEKERQEAERVRREAAEKLKISKEEHLLEKKKRLNREKKLKRRAKEKEKKLAAGEKLPPSEAPSSPRSEVKTTDQPKLTAPARPGTQDPDDNISYLCAWLALVPQALCIVYVTLIWSTREAEVALMFAGQLACEAANFVLKRLIKEERPSRIHRTGKGYGMPSSHAQFVAFWAVAMALFLLVRHTPSWTDHGYGPRSAAAAVDGRGGGGKGQGQGNKGGAAARTRRTSSWGQEWVMVESYAHRPWSYAERAAAAVFVLAAAALVAWSRVYLGYHTVNQVLVGCLAGAVCAVAWYAATAAARSAGLLAWVLESPVARGLRVRDLVVSEDLCQAGWEKWEDRKGGGGGGGVAAPGIAAPAAAPSSRKRK</sequence>
<keyword evidence="3 6" id="KW-0378">Hydrolase</keyword>
<dbReference type="InterPro" id="IPR039667">
    <property type="entry name" value="Dolichyldiphosphatase_PAP2"/>
</dbReference>
<evidence type="ECO:0000256" key="6">
    <source>
        <dbReference type="RuleBase" id="RU367078"/>
    </source>
</evidence>
<evidence type="ECO:0000259" key="8">
    <source>
        <dbReference type="Pfam" id="PF01569"/>
    </source>
</evidence>